<organism evidence="4 5">
    <name type="scientific">Arachnia propionica</name>
    <dbReference type="NCBI Taxonomy" id="1750"/>
    <lineage>
        <taxon>Bacteria</taxon>
        <taxon>Bacillati</taxon>
        <taxon>Actinomycetota</taxon>
        <taxon>Actinomycetes</taxon>
        <taxon>Propionibacteriales</taxon>
        <taxon>Propionibacteriaceae</taxon>
        <taxon>Arachnia</taxon>
    </lineage>
</organism>
<comment type="caution">
    <text evidence="4">The sequence shown here is derived from an EMBL/GenBank/DDBJ whole genome shotgun (WGS) entry which is preliminary data.</text>
</comment>
<dbReference type="InterPro" id="IPR003439">
    <property type="entry name" value="ABC_transporter-like_ATP-bd"/>
</dbReference>
<dbReference type="InterPro" id="IPR003593">
    <property type="entry name" value="AAA+_ATPase"/>
</dbReference>
<dbReference type="GO" id="GO:0016887">
    <property type="term" value="F:ATP hydrolysis activity"/>
    <property type="evidence" value="ECO:0007669"/>
    <property type="project" value="InterPro"/>
</dbReference>
<dbReference type="Pfam" id="PF00005">
    <property type="entry name" value="ABC_tran"/>
    <property type="match status" value="1"/>
</dbReference>
<dbReference type="AlphaFoldDB" id="A0A3P1WSY0"/>
<gene>
    <name evidence="4" type="ORF">EII35_07460</name>
</gene>
<dbReference type="OrthoDB" id="2550338at2"/>
<dbReference type="Proteomes" id="UP000280935">
    <property type="component" value="Unassembled WGS sequence"/>
</dbReference>
<dbReference type="PANTHER" id="PTHR42794">
    <property type="entry name" value="HEMIN IMPORT ATP-BINDING PROTEIN HMUV"/>
    <property type="match status" value="1"/>
</dbReference>
<dbReference type="SUPFAM" id="SSF52540">
    <property type="entry name" value="P-loop containing nucleoside triphosphate hydrolases"/>
    <property type="match status" value="1"/>
</dbReference>
<dbReference type="InterPro" id="IPR027417">
    <property type="entry name" value="P-loop_NTPase"/>
</dbReference>
<dbReference type="Gene3D" id="3.40.50.300">
    <property type="entry name" value="P-loop containing nucleotide triphosphate hydrolases"/>
    <property type="match status" value="1"/>
</dbReference>
<evidence type="ECO:0000259" key="3">
    <source>
        <dbReference type="PROSITE" id="PS50893"/>
    </source>
</evidence>
<name>A0A3P1WSY0_9ACTN</name>
<accession>A0A3P1WSY0</accession>
<dbReference type="GO" id="GO:0005524">
    <property type="term" value="F:ATP binding"/>
    <property type="evidence" value="ECO:0007669"/>
    <property type="project" value="UniProtKB-KW"/>
</dbReference>
<dbReference type="CDD" id="cd03214">
    <property type="entry name" value="ABC_Iron-Siderophores_B12_Hemin"/>
    <property type="match status" value="1"/>
</dbReference>
<evidence type="ECO:0000256" key="2">
    <source>
        <dbReference type="ARBA" id="ARBA00022840"/>
    </source>
</evidence>
<evidence type="ECO:0000256" key="1">
    <source>
        <dbReference type="ARBA" id="ARBA00022741"/>
    </source>
</evidence>
<feature type="domain" description="ABC transporter" evidence="3">
    <location>
        <begin position="4"/>
        <end position="239"/>
    </location>
</feature>
<keyword evidence="2 4" id="KW-0067">ATP-binding</keyword>
<dbReference type="PROSITE" id="PS50893">
    <property type="entry name" value="ABC_TRANSPORTER_2"/>
    <property type="match status" value="1"/>
</dbReference>
<dbReference type="RefSeq" id="WP_125227837.1">
    <property type="nucleotide sequence ID" value="NZ_RQYT01000013.1"/>
</dbReference>
<dbReference type="SMART" id="SM00382">
    <property type="entry name" value="AAA"/>
    <property type="match status" value="1"/>
</dbReference>
<protein>
    <submittedName>
        <fullName evidence="4">ABC transporter ATP-binding protein</fullName>
    </submittedName>
</protein>
<reference evidence="4 5" key="1">
    <citation type="submission" date="2018-11" db="EMBL/GenBank/DDBJ databases">
        <title>Genomes From Bacteria Associated with the Canine Oral Cavity: a Test Case for Automated Genome-Based Taxonomic Assignment.</title>
        <authorList>
            <person name="Coil D.A."/>
            <person name="Jospin G."/>
            <person name="Darling A.E."/>
            <person name="Wallis C."/>
            <person name="Davis I.J."/>
            <person name="Harris S."/>
            <person name="Eisen J.A."/>
            <person name="Holcombe L.J."/>
            <person name="O'Flynn C."/>
        </authorList>
    </citation>
    <scope>NUCLEOTIDE SEQUENCE [LARGE SCALE GENOMIC DNA]</scope>
    <source>
        <strain evidence="4 5">OH2822_COT-296</strain>
    </source>
</reference>
<evidence type="ECO:0000313" key="5">
    <source>
        <dbReference type="Proteomes" id="UP000280935"/>
    </source>
</evidence>
<proteinExistence type="predicted"/>
<keyword evidence="1" id="KW-0547">Nucleotide-binding</keyword>
<sequence length="251" mass="26976">MSLVHLVDLTVGYGRRAIRSGLAAELLAGEFVCLVGPNGAGKSTLLRTICGLQPPLAGEILLDGAPLAGMPPGTRARKLAAVLTDAVDPGLLTVAEVIALGRHPYTSWAGRLREEDVDVIRTAARGVGVEALLGRRFARLSDGQRQRVMIARALAQEPRLLLLDEPTAFLDPPGRLRIFELLRQMAADGLGVLVSTHDVEVAARHADRLWVLGDGDHLVEGTPADLADAGTLDRAFASEYRLDPETFQFRR</sequence>
<evidence type="ECO:0000313" key="4">
    <source>
        <dbReference type="EMBL" id="RRD49712.1"/>
    </source>
</evidence>
<dbReference type="EMBL" id="RQYT01000013">
    <property type="protein sequence ID" value="RRD49712.1"/>
    <property type="molecule type" value="Genomic_DNA"/>
</dbReference>
<dbReference type="PANTHER" id="PTHR42794:SF2">
    <property type="entry name" value="ABC TRANSPORTER ATP-BINDING PROTEIN"/>
    <property type="match status" value="1"/>
</dbReference>